<evidence type="ECO:0000313" key="2">
    <source>
        <dbReference type="Proteomes" id="UP000008281"/>
    </source>
</evidence>
<name>E3N061_CAERE</name>
<keyword evidence="2" id="KW-1185">Reference proteome</keyword>
<dbReference type="EMBL" id="DS268504">
    <property type="protein sequence ID" value="EFP13336.1"/>
    <property type="molecule type" value="Genomic_DNA"/>
</dbReference>
<evidence type="ECO:0000313" key="1">
    <source>
        <dbReference type="EMBL" id="EFP13336.1"/>
    </source>
</evidence>
<protein>
    <submittedName>
        <fullName evidence="1">Uncharacterized protein</fullName>
    </submittedName>
</protein>
<gene>
    <name evidence="1" type="ORF">CRE_12185</name>
</gene>
<accession>E3N061</accession>
<dbReference type="OrthoDB" id="5911009at2759"/>
<organism evidence="2">
    <name type="scientific">Caenorhabditis remanei</name>
    <name type="common">Caenorhabditis vulgaris</name>
    <dbReference type="NCBI Taxonomy" id="31234"/>
    <lineage>
        <taxon>Eukaryota</taxon>
        <taxon>Metazoa</taxon>
        <taxon>Ecdysozoa</taxon>
        <taxon>Nematoda</taxon>
        <taxon>Chromadorea</taxon>
        <taxon>Rhabditida</taxon>
        <taxon>Rhabditina</taxon>
        <taxon>Rhabditomorpha</taxon>
        <taxon>Rhabditoidea</taxon>
        <taxon>Rhabditidae</taxon>
        <taxon>Peloderinae</taxon>
        <taxon>Caenorhabditis</taxon>
    </lineage>
</organism>
<sequence>MPLDKLFDEDVSGIPVLAVPNDEDTRFVIIHGVHRFVSLLSRSLTEEEKQIKIKIDVYCVGKSNFEVLLSSTTPISPGMYITKTAEFEFDRCHPELLSLLWDSYAKERNRKECHFTEKERAFILFHILKSRLDEQQRREMIHHCIQRRNIYMKLFTEGMVPKPSEMGTEQLGLFAFLMSPSTQKPLFLHYEKIPKRNRCHKNIFLVSLQNDVSCVLLIEELGSPKTQTSENKSDGNNRMMFLMCKSADEVPHGALVVTHKVIPNPSNLIGKDLTTVVLNALMTNELIGQLSKLGKSTDVVVSGVFAKKPFIASGSAIVQNGGSTIVTDNIGCLIRRLTNDQQSRKRKATDCNYQLCVVEGYVPPGLISEK</sequence>
<dbReference type="eggNOG" id="ENOG502TJMU">
    <property type="taxonomic scope" value="Eukaryota"/>
</dbReference>
<dbReference type="Proteomes" id="UP000008281">
    <property type="component" value="Unassembled WGS sequence"/>
</dbReference>
<proteinExistence type="predicted"/>
<dbReference type="HOGENOM" id="CLU_748514_0_0_1"/>
<dbReference type="AlphaFoldDB" id="E3N061"/>
<reference evidence="1" key="1">
    <citation type="submission" date="2007-07" db="EMBL/GenBank/DDBJ databases">
        <title>PCAP assembly of the Caenorhabditis remanei genome.</title>
        <authorList>
            <consortium name="The Caenorhabditis remanei Sequencing Consortium"/>
            <person name="Wilson R.K."/>
        </authorList>
    </citation>
    <scope>NUCLEOTIDE SEQUENCE [LARGE SCALE GENOMIC DNA]</scope>
    <source>
        <strain evidence="1">PB4641</strain>
    </source>
</reference>
<dbReference type="InParanoid" id="E3N061"/>